<name>A0A366DD19_9NOCA</name>
<dbReference type="EMBL" id="QNRE01000010">
    <property type="protein sequence ID" value="RBO87960.1"/>
    <property type="molecule type" value="Genomic_DNA"/>
</dbReference>
<comment type="caution">
    <text evidence="1">The sequence shown here is derived from an EMBL/GenBank/DDBJ whole genome shotgun (WGS) entry which is preliminary data.</text>
</comment>
<accession>A0A366DD19</accession>
<gene>
    <name evidence="1" type="ORF">DFR74_110216</name>
</gene>
<dbReference type="RefSeq" id="WP_067503873.1">
    <property type="nucleotide sequence ID" value="NZ_QNRE01000010.1"/>
</dbReference>
<dbReference type="AlphaFoldDB" id="A0A366DD19"/>
<dbReference type="Proteomes" id="UP000252586">
    <property type="component" value="Unassembled WGS sequence"/>
</dbReference>
<sequence>MARTLVEVEGCDGSRFVISGVGMGAQGVWLGTDVAGIYDAPVRTIYGSHSSQIGSTYYARRNLQRDIVFGVTVGNTTGRTWGQADSAWRKAWSYDRDTRLWITTEDSRRHLRLRLGEQPAFEPERDPHMTKVERVVMTCVAGDPWWYEEPVTDAFVATGPESQGAVTVSNPTDVEIWLEWIVQGPGRWVLPDFSWGDNRFRRAEEDRHRRISLPMARADQVFWVQSDPFADQLRDMNGSQVWSLMNGVAFLYPVPPWTPETELPVSVTDAEEGAGLQVRCPRTWSRPWGLQ</sequence>
<dbReference type="OrthoDB" id="4407402at2"/>
<protein>
    <recommendedName>
        <fullName evidence="3">Tail protein</fullName>
    </recommendedName>
</protein>
<proteinExistence type="predicted"/>
<evidence type="ECO:0000313" key="1">
    <source>
        <dbReference type="EMBL" id="RBO87960.1"/>
    </source>
</evidence>
<dbReference type="STRING" id="1210090.GCA_001613185_00956"/>
<organism evidence="1 2">
    <name type="scientific">Nocardia puris</name>
    <dbReference type="NCBI Taxonomy" id="208602"/>
    <lineage>
        <taxon>Bacteria</taxon>
        <taxon>Bacillati</taxon>
        <taxon>Actinomycetota</taxon>
        <taxon>Actinomycetes</taxon>
        <taxon>Mycobacteriales</taxon>
        <taxon>Nocardiaceae</taxon>
        <taxon>Nocardia</taxon>
    </lineage>
</organism>
<evidence type="ECO:0000313" key="2">
    <source>
        <dbReference type="Proteomes" id="UP000252586"/>
    </source>
</evidence>
<reference evidence="1 2" key="1">
    <citation type="submission" date="2018-06" db="EMBL/GenBank/DDBJ databases">
        <title>Genomic Encyclopedia of Type Strains, Phase IV (KMG-IV): sequencing the most valuable type-strain genomes for metagenomic binning, comparative biology and taxonomic classification.</title>
        <authorList>
            <person name="Goeker M."/>
        </authorList>
    </citation>
    <scope>NUCLEOTIDE SEQUENCE [LARGE SCALE GENOMIC DNA]</scope>
    <source>
        <strain evidence="1 2">DSM 44599</strain>
    </source>
</reference>
<evidence type="ECO:0008006" key="3">
    <source>
        <dbReference type="Google" id="ProtNLM"/>
    </source>
</evidence>
<keyword evidence="2" id="KW-1185">Reference proteome</keyword>